<name>A0A4D6X495_PSEPU</name>
<dbReference type="AlphaFoldDB" id="A0A4D6X495"/>
<dbReference type="OrthoDB" id="1684279at2"/>
<keyword evidence="1" id="KW-0812">Transmembrane</keyword>
<evidence type="ECO:0000256" key="1">
    <source>
        <dbReference type="SAM" id="Phobius"/>
    </source>
</evidence>
<feature type="transmembrane region" description="Helical" evidence="1">
    <location>
        <begin position="48"/>
        <end position="69"/>
    </location>
</feature>
<organism evidence="2 3">
    <name type="scientific">Pseudomonas putida</name>
    <name type="common">Arthrobacter siderocapsulatus</name>
    <dbReference type="NCBI Taxonomy" id="303"/>
    <lineage>
        <taxon>Bacteria</taxon>
        <taxon>Pseudomonadati</taxon>
        <taxon>Pseudomonadota</taxon>
        <taxon>Gammaproteobacteria</taxon>
        <taxon>Pseudomonadales</taxon>
        <taxon>Pseudomonadaceae</taxon>
        <taxon>Pseudomonas</taxon>
    </lineage>
</organism>
<dbReference type="RefSeq" id="WP_136913004.1">
    <property type="nucleotide sequence ID" value="NZ_CP039371.1"/>
</dbReference>
<accession>A0A4D6X495</accession>
<dbReference type="Proteomes" id="UP000298551">
    <property type="component" value="Chromosome"/>
</dbReference>
<keyword evidence="1" id="KW-1133">Transmembrane helix</keyword>
<dbReference type="Pfam" id="PF12365">
    <property type="entry name" value="DUF3649"/>
    <property type="match status" value="1"/>
</dbReference>
<proteinExistence type="predicted"/>
<protein>
    <submittedName>
        <fullName evidence="2">DUF3649 domain-containing protein</fullName>
    </submittedName>
</protein>
<evidence type="ECO:0000313" key="2">
    <source>
        <dbReference type="EMBL" id="QCI10799.1"/>
    </source>
</evidence>
<evidence type="ECO:0000313" key="3">
    <source>
        <dbReference type="Proteomes" id="UP000298551"/>
    </source>
</evidence>
<sequence length="100" mass="10833">MKSKAGPSLSYRLGVTSRSLAALFGGYLLASMASIAITLLAPMSRVDATMTGMMLSFVFYLLAFIWCFACRSAWRAWLGVLLPSLLLGLASGLAYWMKTP</sequence>
<keyword evidence="1" id="KW-0472">Membrane</keyword>
<gene>
    <name evidence="2" type="ORF">E6B08_04985</name>
</gene>
<feature type="transmembrane region" description="Helical" evidence="1">
    <location>
        <begin position="76"/>
        <end position="97"/>
    </location>
</feature>
<feature type="transmembrane region" description="Helical" evidence="1">
    <location>
        <begin position="20"/>
        <end position="42"/>
    </location>
</feature>
<reference evidence="3" key="1">
    <citation type="submission" date="2019-04" db="EMBL/GenBank/DDBJ databases">
        <title>Genome sequence of Pseudomonas putida 1290, an auxin catabolizing strain.</title>
        <authorList>
            <person name="Laird T.S."/>
            <person name="Leveau J.H.J."/>
        </authorList>
    </citation>
    <scope>NUCLEOTIDE SEQUENCE [LARGE SCALE GENOMIC DNA]</scope>
    <source>
        <strain evidence="3">1290</strain>
    </source>
</reference>
<dbReference type="EMBL" id="CP039371">
    <property type="protein sequence ID" value="QCI10799.1"/>
    <property type="molecule type" value="Genomic_DNA"/>
</dbReference>
<dbReference type="InterPro" id="IPR022109">
    <property type="entry name" value="DUF3649"/>
</dbReference>